<sequence length="538" mass="57682">MASIAAPTPSAAAPSRTGSNKAFNDKGKPMEVRLSNMVAAKAISDAVRTSLGPRGMDKMIQTPKGELIITNDGATILKSIQALHPAAKMLVDLSAAQDVEAGDGTTSVVVLAGSLLGAAEKMLEKGMHPTIIAESFLKASQKAVEYLTEVSMPIDIRDNTALLRAATTSLNSKIVSQYSSTLAPIAVNAVTRLVTPTSSNVDLRDIRIVKKVGGTIEDTELVEGVVLNQNVVVSHGGPTRIEKAKIGLIQFQLSAPKPDMDNTVIINDYRQMDKVLKEGRQYLLNICKKIKSAKCNVLLIQKSILRDAVDDTSLTFLKKLGILVVKDVERDEIEFLCKSLGCKPVADVEAFTEDKLGYADLVEETSSAGAKVVRITGVKNPGRTVSVLATGSNNLVLEECERSLHDALCVVRCLVKKRALIAGGGAPEIHVSRLLSQYAQSLKGMEAYCFQAYADALEVIPTTLAENAGLNPIAIVTELRNKHALGERYAGINVRKGLISNILEEDVVQPLLVSTSAVELSTETVCLILKIDDYVQAR</sequence>
<dbReference type="PROSITE" id="PS00995">
    <property type="entry name" value="TCP1_3"/>
    <property type="match status" value="1"/>
</dbReference>
<name>A0A8E2DPI3_9APHY</name>
<dbReference type="InterPro" id="IPR002423">
    <property type="entry name" value="Cpn60/GroEL/TCP-1"/>
</dbReference>
<organism evidence="12 13">
    <name type="scientific">Obba rivulosa</name>
    <dbReference type="NCBI Taxonomy" id="1052685"/>
    <lineage>
        <taxon>Eukaryota</taxon>
        <taxon>Fungi</taxon>
        <taxon>Dikarya</taxon>
        <taxon>Basidiomycota</taxon>
        <taxon>Agaricomycotina</taxon>
        <taxon>Agaricomycetes</taxon>
        <taxon>Polyporales</taxon>
        <taxon>Gelatoporiaceae</taxon>
        <taxon>Obba</taxon>
    </lineage>
</organism>
<dbReference type="SUPFAM" id="SSF48592">
    <property type="entry name" value="GroEL equatorial domain-like"/>
    <property type="match status" value="1"/>
</dbReference>
<dbReference type="GO" id="GO:0140662">
    <property type="term" value="F:ATP-dependent protein folding chaperone"/>
    <property type="evidence" value="ECO:0007669"/>
    <property type="project" value="InterPro"/>
</dbReference>
<dbReference type="NCBIfam" id="TIGR02342">
    <property type="entry name" value="chap_CCT_delta"/>
    <property type="match status" value="1"/>
</dbReference>
<protein>
    <recommendedName>
        <fullName evidence="4 10">T-complex protein 1 subunit delta</fullName>
    </recommendedName>
</protein>
<dbReference type="GO" id="GO:0051082">
    <property type="term" value="F:unfolded protein binding"/>
    <property type="evidence" value="ECO:0007669"/>
    <property type="project" value="InterPro"/>
</dbReference>
<evidence type="ECO:0000313" key="12">
    <source>
        <dbReference type="EMBL" id="OCH93385.1"/>
    </source>
</evidence>
<dbReference type="SUPFAM" id="SSF52029">
    <property type="entry name" value="GroEL apical domain-like"/>
    <property type="match status" value="1"/>
</dbReference>
<evidence type="ECO:0000256" key="9">
    <source>
        <dbReference type="RuleBase" id="RU004187"/>
    </source>
</evidence>
<comment type="subunit">
    <text evidence="3">Heterooligomeric complex of about 850 to 900 kDa that forms two stacked rings, 12 to 16 nm in diameter.</text>
</comment>
<keyword evidence="7 9" id="KW-0067">ATP-binding</keyword>
<evidence type="ECO:0000256" key="4">
    <source>
        <dbReference type="ARBA" id="ARBA00016107"/>
    </source>
</evidence>
<dbReference type="InterPro" id="IPR002194">
    <property type="entry name" value="Chaperonin_TCP-1_CS"/>
</dbReference>
<evidence type="ECO:0000256" key="11">
    <source>
        <dbReference type="SAM" id="MobiDB-lite"/>
    </source>
</evidence>
<feature type="region of interest" description="Disordered" evidence="11">
    <location>
        <begin position="1"/>
        <end position="28"/>
    </location>
</feature>
<dbReference type="PROSITE" id="PS00750">
    <property type="entry name" value="TCP1_1"/>
    <property type="match status" value="1"/>
</dbReference>
<dbReference type="Gene3D" id="3.30.260.10">
    <property type="entry name" value="TCP-1-like chaperonin intermediate domain"/>
    <property type="match status" value="1"/>
</dbReference>
<evidence type="ECO:0000256" key="10">
    <source>
        <dbReference type="RuleBase" id="RU004192"/>
    </source>
</evidence>
<keyword evidence="6 9" id="KW-0547">Nucleotide-binding</keyword>
<dbReference type="AlphaFoldDB" id="A0A8E2DPI3"/>
<keyword evidence="5" id="KW-0963">Cytoplasm</keyword>
<dbReference type="PRINTS" id="PR00304">
    <property type="entry name" value="TCOMPLEXTCP1"/>
</dbReference>
<comment type="similarity">
    <text evidence="2 9">Belongs to the TCP-1 chaperonin family.</text>
</comment>
<keyword evidence="13" id="KW-1185">Reference proteome</keyword>
<evidence type="ECO:0000256" key="5">
    <source>
        <dbReference type="ARBA" id="ARBA00022490"/>
    </source>
</evidence>
<dbReference type="InterPro" id="IPR053374">
    <property type="entry name" value="TCP-1_chaperonin"/>
</dbReference>
<dbReference type="InterPro" id="IPR027409">
    <property type="entry name" value="GroEL-like_apical_dom_sf"/>
</dbReference>
<dbReference type="OrthoDB" id="10248520at2759"/>
<evidence type="ECO:0000313" key="13">
    <source>
        <dbReference type="Proteomes" id="UP000250043"/>
    </source>
</evidence>
<dbReference type="Gene3D" id="1.10.560.10">
    <property type="entry name" value="GroEL-like equatorial domain"/>
    <property type="match status" value="1"/>
</dbReference>
<dbReference type="GO" id="GO:0005832">
    <property type="term" value="C:chaperonin-containing T-complex"/>
    <property type="evidence" value="ECO:0007669"/>
    <property type="project" value="UniProtKB-ARBA"/>
</dbReference>
<dbReference type="InterPro" id="IPR012717">
    <property type="entry name" value="Chap_CCT_delta"/>
</dbReference>
<dbReference type="CDD" id="cd03338">
    <property type="entry name" value="TCP1_delta"/>
    <property type="match status" value="1"/>
</dbReference>
<feature type="compositionally biased region" description="Low complexity" evidence="11">
    <location>
        <begin position="1"/>
        <end position="15"/>
    </location>
</feature>
<proteinExistence type="inferred from homology"/>
<accession>A0A8E2DPI3</accession>
<evidence type="ECO:0000256" key="6">
    <source>
        <dbReference type="ARBA" id="ARBA00022741"/>
    </source>
</evidence>
<dbReference type="InterPro" id="IPR027413">
    <property type="entry name" value="GROEL-like_equatorial_sf"/>
</dbReference>
<dbReference type="SUPFAM" id="SSF54849">
    <property type="entry name" value="GroEL-intermediate domain like"/>
    <property type="match status" value="1"/>
</dbReference>
<evidence type="ECO:0000256" key="1">
    <source>
        <dbReference type="ARBA" id="ARBA00004496"/>
    </source>
</evidence>
<dbReference type="NCBIfam" id="NF041083">
    <property type="entry name" value="thermosome_beta"/>
    <property type="match status" value="1"/>
</dbReference>
<dbReference type="GO" id="GO:0016887">
    <property type="term" value="F:ATP hydrolysis activity"/>
    <property type="evidence" value="ECO:0007669"/>
    <property type="project" value="InterPro"/>
</dbReference>
<dbReference type="PANTHER" id="PTHR11353">
    <property type="entry name" value="CHAPERONIN"/>
    <property type="match status" value="1"/>
</dbReference>
<dbReference type="InterPro" id="IPR017998">
    <property type="entry name" value="Chaperone_TCP-1"/>
</dbReference>
<keyword evidence="8 9" id="KW-0143">Chaperone</keyword>
<dbReference type="NCBIfam" id="NF041082">
    <property type="entry name" value="thermosome_alpha"/>
    <property type="match status" value="1"/>
</dbReference>
<dbReference type="InterPro" id="IPR054827">
    <property type="entry name" value="thermosome_alpha"/>
</dbReference>
<dbReference type="Gene3D" id="3.50.7.10">
    <property type="entry name" value="GroEL"/>
    <property type="match status" value="1"/>
</dbReference>
<evidence type="ECO:0000256" key="8">
    <source>
        <dbReference type="ARBA" id="ARBA00023186"/>
    </source>
</evidence>
<dbReference type="Pfam" id="PF00118">
    <property type="entry name" value="Cpn60_TCP1"/>
    <property type="match status" value="1"/>
</dbReference>
<dbReference type="FunFam" id="3.50.7.10:FF:000010">
    <property type="entry name" value="T-complex protein 1 subunit delta"/>
    <property type="match status" value="1"/>
</dbReference>
<evidence type="ECO:0000256" key="7">
    <source>
        <dbReference type="ARBA" id="ARBA00022840"/>
    </source>
</evidence>
<dbReference type="EMBL" id="KV722355">
    <property type="protein sequence ID" value="OCH93385.1"/>
    <property type="molecule type" value="Genomic_DNA"/>
</dbReference>
<dbReference type="GO" id="GO:0005524">
    <property type="term" value="F:ATP binding"/>
    <property type="evidence" value="ECO:0007669"/>
    <property type="project" value="UniProtKB-KW"/>
</dbReference>
<dbReference type="Proteomes" id="UP000250043">
    <property type="component" value="Unassembled WGS sequence"/>
</dbReference>
<reference evidence="12 13" key="1">
    <citation type="submission" date="2016-07" db="EMBL/GenBank/DDBJ databases">
        <title>Draft genome of the white-rot fungus Obba rivulosa 3A-2.</title>
        <authorList>
            <consortium name="DOE Joint Genome Institute"/>
            <person name="Miettinen O."/>
            <person name="Riley R."/>
            <person name="Acob R."/>
            <person name="Barry K."/>
            <person name="Cullen D."/>
            <person name="De Vries R."/>
            <person name="Hainaut M."/>
            <person name="Hatakka A."/>
            <person name="Henrissat B."/>
            <person name="Hilden K."/>
            <person name="Kuo R."/>
            <person name="Labutti K."/>
            <person name="Lipzen A."/>
            <person name="Makela M.R."/>
            <person name="Sandor L."/>
            <person name="Spatafora J.W."/>
            <person name="Grigoriev I.V."/>
            <person name="Hibbett D.S."/>
        </authorList>
    </citation>
    <scope>NUCLEOTIDE SEQUENCE [LARGE SCALE GENOMIC DNA]</scope>
    <source>
        <strain evidence="12 13">3A-2</strain>
    </source>
</reference>
<evidence type="ECO:0000256" key="3">
    <source>
        <dbReference type="ARBA" id="ARBA00011531"/>
    </source>
</evidence>
<evidence type="ECO:0000256" key="2">
    <source>
        <dbReference type="ARBA" id="ARBA00008020"/>
    </source>
</evidence>
<comment type="subcellular location">
    <subcellularLocation>
        <location evidence="1">Cytoplasm</location>
    </subcellularLocation>
</comment>
<dbReference type="InterPro" id="IPR027410">
    <property type="entry name" value="TCP-1-like_intermed_sf"/>
</dbReference>
<gene>
    <name evidence="12" type="ORF">OBBRIDRAFT_771613</name>
</gene>